<dbReference type="Proteomes" id="UP000738359">
    <property type="component" value="Unassembled WGS sequence"/>
</dbReference>
<reference evidence="1" key="1">
    <citation type="journal article" date="2020" name="Fungal Divers.">
        <title>Resolving the Mortierellaceae phylogeny through synthesis of multi-gene phylogenetics and phylogenomics.</title>
        <authorList>
            <person name="Vandepol N."/>
            <person name="Liber J."/>
            <person name="Desiro A."/>
            <person name="Na H."/>
            <person name="Kennedy M."/>
            <person name="Barry K."/>
            <person name="Grigoriev I.V."/>
            <person name="Miller A.N."/>
            <person name="O'Donnell K."/>
            <person name="Stajich J.E."/>
            <person name="Bonito G."/>
        </authorList>
    </citation>
    <scope>NUCLEOTIDE SEQUENCE</scope>
    <source>
        <strain evidence="1">CK1249</strain>
    </source>
</reference>
<name>A0A9P6IWG8_MORAP</name>
<organism evidence="1 2">
    <name type="scientific">Mortierella alpina</name>
    <name type="common">Oleaginous fungus</name>
    <name type="synonym">Mortierella renispora</name>
    <dbReference type="NCBI Taxonomy" id="64518"/>
    <lineage>
        <taxon>Eukaryota</taxon>
        <taxon>Fungi</taxon>
        <taxon>Fungi incertae sedis</taxon>
        <taxon>Mucoromycota</taxon>
        <taxon>Mortierellomycotina</taxon>
        <taxon>Mortierellomycetes</taxon>
        <taxon>Mortierellales</taxon>
        <taxon>Mortierellaceae</taxon>
        <taxon>Mortierella</taxon>
    </lineage>
</organism>
<proteinExistence type="predicted"/>
<dbReference type="InterPro" id="IPR032675">
    <property type="entry name" value="LRR_dom_sf"/>
</dbReference>
<dbReference type="SUPFAM" id="SSF52047">
    <property type="entry name" value="RNI-like"/>
    <property type="match status" value="1"/>
</dbReference>
<dbReference type="OrthoDB" id="550575at2759"/>
<comment type="caution">
    <text evidence="1">The sequence shown here is derived from an EMBL/GenBank/DDBJ whole genome shotgun (WGS) entry which is preliminary data.</text>
</comment>
<evidence type="ECO:0008006" key="3">
    <source>
        <dbReference type="Google" id="ProtNLM"/>
    </source>
</evidence>
<dbReference type="AlphaFoldDB" id="A0A9P6IWG8"/>
<dbReference type="Gene3D" id="3.80.10.10">
    <property type="entry name" value="Ribonuclease Inhibitor"/>
    <property type="match status" value="1"/>
</dbReference>
<evidence type="ECO:0000313" key="1">
    <source>
        <dbReference type="EMBL" id="KAF9950467.1"/>
    </source>
</evidence>
<sequence>MHPAVEVLQIGCGTHARASTRPFVETLPELRALAREALHGNGMGSNASQTKAADTAVCRQEADRIEFAWKELGRGLWLADPVPEEVLEILQSCPNLECMVVPRLSEDNIITHLAPIVSNTMPRLSHLDLHHLNYRPLGILHLIQSCKDLTSLHVGRPQSRPPQLMDALVSGHGHSLQSIHIQMFNKLSSPELNLILSCCRGLKELLALRKDYYYPNRWNPAIMTPMLSTEDMVMVPEEPGWGCKNLKTLELCYSGMDTTFGIPEVLWRQIGQLPKLKHLCLQRHEISEGIAAQERESVRQAVYSWMALPDLRRMELRGVNAFMDERLFDEVMKQWPQLEWRRVDHD</sequence>
<evidence type="ECO:0000313" key="2">
    <source>
        <dbReference type="Proteomes" id="UP000738359"/>
    </source>
</evidence>
<accession>A0A9P6IWG8</accession>
<dbReference type="EMBL" id="JAAAHY010001299">
    <property type="protein sequence ID" value="KAF9950467.1"/>
    <property type="molecule type" value="Genomic_DNA"/>
</dbReference>
<gene>
    <name evidence="1" type="ORF">BGZ70_001346</name>
</gene>
<protein>
    <recommendedName>
        <fullName evidence="3">F-box domain-containing protein</fullName>
    </recommendedName>
</protein>
<keyword evidence="2" id="KW-1185">Reference proteome</keyword>